<dbReference type="GO" id="GO:0005178">
    <property type="term" value="F:integrin binding"/>
    <property type="evidence" value="ECO:0007669"/>
    <property type="project" value="TreeGrafter"/>
</dbReference>
<dbReference type="Gene3D" id="2.10.25.10">
    <property type="entry name" value="Laminin"/>
    <property type="match status" value="2"/>
</dbReference>
<dbReference type="PROSITE" id="PS52047">
    <property type="entry name" value="I_EGF_2"/>
    <property type="match status" value="1"/>
</dbReference>
<evidence type="ECO:0000256" key="3">
    <source>
        <dbReference type="ARBA" id="ARBA00022536"/>
    </source>
</evidence>
<evidence type="ECO:0000256" key="12">
    <source>
        <dbReference type="SAM" id="SignalP"/>
    </source>
</evidence>
<evidence type="ECO:0000313" key="15">
    <source>
        <dbReference type="Proteomes" id="UP001054837"/>
    </source>
</evidence>
<dbReference type="AlphaFoldDB" id="A0AAV4W757"/>
<keyword evidence="7" id="KW-1133">Transmembrane helix</keyword>
<keyword evidence="6" id="KW-0677">Repeat</keyword>
<keyword evidence="9" id="KW-0472">Membrane</keyword>
<evidence type="ECO:0000256" key="6">
    <source>
        <dbReference type="ARBA" id="ARBA00022737"/>
    </source>
</evidence>
<dbReference type="InterPro" id="IPR057243">
    <property type="entry name" value="Integrin_I-EGF_CS"/>
</dbReference>
<dbReference type="InterPro" id="IPR015812">
    <property type="entry name" value="Integrin_bsu"/>
</dbReference>
<feature type="domain" description="Integrin beta subunit tail" evidence="13">
    <location>
        <begin position="115"/>
        <end position="198"/>
    </location>
</feature>
<feature type="chain" id="PRO_5043865001" evidence="12">
    <location>
        <begin position="20"/>
        <end position="199"/>
    </location>
</feature>
<evidence type="ECO:0000256" key="11">
    <source>
        <dbReference type="ARBA" id="ARBA00023180"/>
    </source>
</evidence>
<evidence type="ECO:0000256" key="10">
    <source>
        <dbReference type="ARBA" id="ARBA00023157"/>
    </source>
</evidence>
<sequence>MPQFLWLLLIKLCLAQVFGNVYDRDNVNSCERFNGRICNGPEKGVCERGECRCMAGWTGSDCACRDTNETCLAPNGKICTGHGECVCGVCKCRSSEEGTYSGVFCERSSTYPLKCDEFRECVECQIFPYDNDVPAENCNSCIFISIGVDKVEIQKDTEKLCTFYDDKDCRFTFKYEMDDEDVPIVRAKRRKDCPVPGVY</sequence>
<dbReference type="PANTHER" id="PTHR10082:SF60">
    <property type="entry name" value="INTEGRIN BETA-PS"/>
    <property type="match status" value="1"/>
</dbReference>
<dbReference type="GO" id="GO:0005925">
    <property type="term" value="C:focal adhesion"/>
    <property type="evidence" value="ECO:0007669"/>
    <property type="project" value="TreeGrafter"/>
</dbReference>
<dbReference type="InterPro" id="IPR057073">
    <property type="entry name" value="EGF_integrin_2"/>
</dbReference>
<dbReference type="Pfam" id="PF23105">
    <property type="entry name" value="EGF_integrin"/>
    <property type="match status" value="1"/>
</dbReference>
<dbReference type="Pfam" id="PF07965">
    <property type="entry name" value="Integrin_B_tail"/>
    <property type="match status" value="1"/>
</dbReference>
<keyword evidence="3" id="KW-0245">EGF-like domain</keyword>
<feature type="signal peptide" evidence="12">
    <location>
        <begin position="1"/>
        <end position="19"/>
    </location>
</feature>
<evidence type="ECO:0000256" key="5">
    <source>
        <dbReference type="ARBA" id="ARBA00022729"/>
    </source>
</evidence>
<dbReference type="SMART" id="SM01242">
    <property type="entry name" value="Integrin_B_tail"/>
    <property type="match status" value="1"/>
</dbReference>
<evidence type="ECO:0000256" key="7">
    <source>
        <dbReference type="ARBA" id="ARBA00022989"/>
    </source>
</evidence>
<protein>
    <submittedName>
        <fullName evidence="14">Integrin beta</fullName>
    </submittedName>
</protein>
<evidence type="ECO:0000256" key="8">
    <source>
        <dbReference type="ARBA" id="ARBA00023037"/>
    </source>
</evidence>
<dbReference type="GO" id="GO:0098609">
    <property type="term" value="P:cell-cell adhesion"/>
    <property type="evidence" value="ECO:0007669"/>
    <property type="project" value="TreeGrafter"/>
</dbReference>
<keyword evidence="10" id="KW-1015">Disulfide bond</keyword>
<dbReference type="EMBL" id="BPLQ01014199">
    <property type="protein sequence ID" value="GIY78039.1"/>
    <property type="molecule type" value="Genomic_DNA"/>
</dbReference>
<comment type="caution">
    <text evidence="14">The sequence shown here is derived from an EMBL/GenBank/DDBJ whole genome shotgun (WGS) entry which is preliminary data.</text>
</comment>
<comment type="subcellular location">
    <subcellularLocation>
        <location evidence="1">Membrane</location>
        <topology evidence="1">Single-pass type I membrane protein</topology>
    </subcellularLocation>
</comment>
<keyword evidence="4" id="KW-0812">Transmembrane</keyword>
<evidence type="ECO:0000256" key="2">
    <source>
        <dbReference type="ARBA" id="ARBA00007449"/>
    </source>
</evidence>
<dbReference type="Gene3D" id="4.10.1240.30">
    <property type="match status" value="1"/>
</dbReference>
<dbReference type="SUPFAM" id="SSF69687">
    <property type="entry name" value="Integrin beta tail domain"/>
    <property type="match status" value="1"/>
</dbReference>
<keyword evidence="15" id="KW-1185">Reference proteome</keyword>
<dbReference type="GO" id="GO:0007229">
    <property type="term" value="P:integrin-mediated signaling pathway"/>
    <property type="evidence" value="ECO:0007669"/>
    <property type="project" value="UniProtKB-KW"/>
</dbReference>
<dbReference type="SUPFAM" id="SSF57196">
    <property type="entry name" value="EGF/Laminin"/>
    <property type="match status" value="2"/>
</dbReference>
<reference evidence="14 15" key="1">
    <citation type="submission" date="2021-06" db="EMBL/GenBank/DDBJ databases">
        <title>Caerostris darwini draft genome.</title>
        <authorList>
            <person name="Kono N."/>
            <person name="Arakawa K."/>
        </authorList>
    </citation>
    <scope>NUCLEOTIDE SEQUENCE [LARGE SCALE GENOMIC DNA]</scope>
</reference>
<name>A0AAV4W757_9ARAC</name>
<dbReference type="FunFam" id="2.10.25.10:FF:000036">
    <property type="entry name" value="Integrin beta"/>
    <property type="match status" value="1"/>
</dbReference>
<keyword evidence="5 12" id="KW-0732">Signal</keyword>
<dbReference type="Proteomes" id="UP001054837">
    <property type="component" value="Unassembled WGS sequence"/>
</dbReference>
<keyword evidence="11" id="KW-0325">Glycoprotein</keyword>
<dbReference type="GO" id="GO:0016477">
    <property type="term" value="P:cell migration"/>
    <property type="evidence" value="ECO:0007669"/>
    <property type="project" value="TreeGrafter"/>
</dbReference>
<evidence type="ECO:0000259" key="13">
    <source>
        <dbReference type="SMART" id="SM01242"/>
    </source>
</evidence>
<comment type="similarity">
    <text evidence="2">Belongs to the integrin beta chain family.</text>
</comment>
<proteinExistence type="inferred from homology"/>
<dbReference type="PANTHER" id="PTHR10082">
    <property type="entry name" value="INTEGRIN BETA SUBUNIT"/>
    <property type="match status" value="1"/>
</dbReference>
<accession>A0AAV4W757</accession>
<evidence type="ECO:0000256" key="4">
    <source>
        <dbReference type="ARBA" id="ARBA00022692"/>
    </source>
</evidence>
<dbReference type="GO" id="GO:0033627">
    <property type="term" value="P:cell adhesion mediated by integrin"/>
    <property type="evidence" value="ECO:0007669"/>
    <property type="project" value="TreeGrafter"/>
</dbReference>
<dbReference type="PROSITE" id="PS00243">
    <property type="entry name" value="I_EGF_1"/>
    <property type="match status" value="1"/>
</dbReference>
<keyword evidence="8 14" id="KW-0401">Integrin</keyword>
<dbReference type="GO" id="GO:0007160">
    <property type="term" value="P:cell-matrix adhesion"/>
    <property type="evidence" value="ECO:0007669"/>
    <property type="project" value="TreeGrafter"/>
</dbReference>
<dbReference type="InterPro" id="IPR036349">
    <property type="entry name" value="Integrin_bsu_tail_dom_sf"/>
</dbReference>
<dbReference type="GO" id="GO:0008305">
    <property type="term" value="C:integrin complex"/>
    <property type="evidence" value="ECO:0007669"/>
    <property type="project" value="TreeGrafter"/>
</dbReference>
<evidence type="ECO:0000313" key="14">
    <source>
        <dbReference type="EMBL" id="GIY78039.1"/>
    </source>
</evidence>
<dbReference type="InterPro" id="IPR012896">
    <property type="entry name" value="Integrin_bsu_tail"/>
</dbReference>
<dbReference type="GO" id="GO:0009986">
    <property type="term" value="C:cell surface"/>
    <property type="evidence" value="ECO:0007669"/>
    <property type="project" value="TreeGrafter"/>
</dbReference>
<gene>
    <name evidence="14" type="primary">mys_1</name>
    <name evidence="14" type="ORF">CDAR_232581</name>
</gene>
<evidence type="ECO:0000256" key="9">
    <source>
        <dbReference type="ARBA" id="ARBA00023136"/>
    </source>
</evidence>
<evidence type="ECO:0000256" key="1">
    <source>
        <dbReference type="ARBA" id="ARBA00004479"/>
    </source>
</evidence>
<organism evidence="14 15">
    <name type="scientific">Caerostris darwini</name>
    <dbReference type="NCBI Taxonomy" id="1538125"/>
    <lineage>
        <taxon>Eukaryota</taxon>
        <taxon>Metazoa</taxon>
        <taxon>Ecdysozoa</taxon>
        <taxon>Arthropoda</taxon>
        <taxon>Chelicerata</taxon>
        <taxon>Arachnida</taxon>
        <taxon>Araneae</taxon>
        <taxon>Araneomorphae</taxon>
        <taxon>Entelegynae</taxon>
        <taxon>Araneoidea</taxon>
        <taxon>Araneidae</taxon>
        <taxon>Caerostris</taxon>
    </lineage>
</organism>